<dbReference type="NCBIfam" id="NF041518">
    <property type="entry name" value="choice_anch_Q"/>
    <property type="match status" value="1"/>
</dbReference>
<feature type="compositionally biased region" description="Polar residues" evidence="1">
    <location>
        <begin position="111"/>
        <end position="131"/>
    </location>
</feature>
<dbReference type="Proteomes" id="UP000271925">
    <property type="component" value="Unassembled WGS sequence"/>
</dbReference>
<dbReference type="SUPFAM" id="SSF48726">
    <property type="entry name" value="Immunoglobulin"/>
    <property type="match status" value="1"/>
</dbReference>
<dbReference type="SUPFAM" id="SSF49313">
    <property type="entry name" value="Cadherin-like"/>
    <property type="match status" value="1"/>
</dbReference>
<dbReference type="PANTHER" id="PTHR11319:SF35">
    <property type="entry name" value="OUTER MEMBRANE PROTEIN PMPC-RELATED"/>
    <property type="match status" value="1"/>
</dbReference>
<proteinExistence type="predicted"/>
<dbReference type="EMBL" id="RQJO01000011">
    <property type="protein sequence ID" value="RRA99986.1"/>
    <property type="molecule type" value="Genomic_DNA"/>
</dbReference>
<feature type="region of interest" description="Disordered" evidence="1">
    <location>
        <begin position="106"/>
        <end position="131"/>
    </location>
</feature>
<dbReference type="InterPro" id="IPR013783">
    <property type="entry name" value="Ig-like_fold"/>
</dbReference>
<reference evidence="4 5" key="1">
    <citation type="submission" date="2018-11" db="EMBL/GenBank/DDBJ databases">
        <authorList>
            <person name="Zhou Z."/>
            <person name="Wang G."/>
        </authorList>
    </citation>
    <scope>NUCLEOTIDE SEQUENCE [LARGE SCALE GENOMIC DNA]</scope>
    <source>
        <strain evidence="4 5">KCTC52004</strain>
    </source>
</reference>
<feature type="signal peptide" evidence="2">
    <location>
        <begin position="1"/>
        <end position="34"/>
    </location>
</feature>
<dbReference type="GO" id="GO:0005509">
    <property type="term" value="F:calcium ion binding"/>
    <property type="evidence" value="ECO:0007669"/>
    <property type="project" value="InterPro"/>
</dbReference>
<dbReference type="PROSITE" id="PS50835">
    <property type="entry name" value="IG_LIKE"/>
    <property type="match status" value="1"/>
</dbReference>
<gene>
    <name evidence="4" type="ORF">EHT25_25520</name>
</gene>
<dbReference type="RefSeq" id="WP_124878019.1">
    <property type="nucleotide sequence ID" value="NZ_RQJO01000011.1"/>
</dbReference>
<dbReference type="PANTHER" id="PTHR11319">
    <property type="entry name" value="G PROTEIN-COUPLED RECEPTOR-RELATED"/>
    <property type="match status" value="1"/>
</dbReference>
<dbReference type="InterPro" id="IPR011050">
    <property type="entry name" value="Pectin_lyase_fold/virulence"/>
</dbReference>
<feature type="domain" description="Ig-like" evidence="3">
    <location>
        <begin position="494"/>
        <end position="592"/>
    </location>
</feature>
<dbReference type="InterPro" id="IPR012334">
    <property type="entry name" value="Pectin_lyas_fold"/>
</dbReference>
<keyword evidence="2" id="KW-0732">Signal</keyword>
<dbReference type="InterPro" id="IPR059226">
    <property type="entry name" value="Choice_anch_Q_dom"/>
</dbReference>
<dbReference type="InterPro" id="IPR036179">
    <property type="entry name" value="Ig-like_dom_sf"/>
</dbReference>
<evidence type="ECO:0000256" key="1">
    <source>
        <dbReference type="SAM" id="MobiDB-lite"/>
    </source>
</evidence>
<dbReference type="AlphaFoldDB" id="A0A3P1BFU8"/>
<evidence type="ECO:0000313" key="5">
    <source>
        <dbReference type="Proteomes" id="UP000271925"/>
    </source>
</evidence>
<dbReference type="InterPro" id="IPR015919">
    <property type="entry name" value="Cadherin-like_sf"/>
</dbReference>
<dbReference type="Pfam" id="PF05345">
    <property type="entry name" value="He_PIG"/>
    <property type="match status" value="1"/>
</dbReference>
<dbReference type="InterPro" id="IPR007110">
    <property type="entry name" value="Ig-like_dom"/>
</dbReference>
<accession>A0A3P1BFU8</accession>
<dbReference type="GO" id="GO:0016020">
    <property type="term" value="C:membrane"/>
    <property type="evidence" value="ECO:0007669"/>
    <property type="project" value="InterPro"/>
</dbReference>
<dbReference type="Gene3D" id="2.60.40.10">
    <property type="entry name" value="Immunoglobulins"/>
    <property type="match status" value="2"/>
</dbReference>
<evidence type="ECO:0000259" key="3">
    <source>
        <dbReference type="PROSITE" id="PS50835"/>
    </source>
</evidence>
<evidence type="ECO:0000256" key="2">
    <source>
        <dbReference type="SAM" id="SignalP"/>
    </source>
</evidence>
<evidence type="ECO:0000313" key="4">
    <source>
        <dbReference type="EMBL" id="RRA99986.1"/>
    </source>
</evidence>
<dbReference type="SUPFAM" id="SSF51126">
    <property type="entry name" value="Pectin lyase-like"/>
    <property type="match status" value="1"/>
</dbReference>
<keyword evidence="5" id="KW-1185">Reference proteome</keyword>
<protein>
    <recommendedName>
        <fullName evidence="3">Ig-like domain-containing protein</fullName>
    </recommendedName>
</protein>
<sequence>MNRNLPFPVTAPGKNGLCLLSIFALFFVVWSASAQVSYVTPTGGTTTQDGTSWATAYAGTSLQTLLATSPTGTTVLVGQGTYKPTATTDRTQSFTIASGVQVYGGYDPGTGNRTTNPSSTTLSGDIDNNNTLDNGNSYHVVRFYSASSQTRLDGVVITGGRANGTDSDNWGGGILNLELGGQPTAPTIASCTFMLNSAGAHGGAMYNQGVQPGSNTVITDCHFESNTSDQRGGGIFNSRGADPNNPICIRQCTFLKNQALVGGAIYNHSEGGTNKPRIERCTFRLNTASVAGAGMYNNGIGGNCSPVIIACSFTKNQVTGYFSNRTGAAAIHNNGASGNASPVITNCSSIGNTSVGEGGTLFGDAQNGGTSILTLTNCSFSKNSGSSGNGVVYLDCGGTSNQVGQVHFTNCILYDNGENPISSFYGSYFSNHSLIDASTSAALTDPSNLTTATSPFVDADNENLQLVACSLPVNAGTNTATELTGITTDLAGNPRFVNTVDIGAYEFQGVTITGQPVSASTVCIGSAVSVPVSASGIGSLTFQWFRDGNSLGASQTTAALSLTHVQAGDGGSYQLVITSACNSLTTNAFSLSVNSGAAPSLSLNPSVSLPIWQNTANVTVNITGCPGGAATWKGSDASSGTGTVINVPTSAVASIIYSATCTGGICPSAPGTLTVSISSSAVTGSFDGFIYGADCSTFRGWAWDRNKPNTPVSVDILDGATVVATLLADVFRQDLLTAGKGNGKHAFSWSIPQSLKDGLAHSLSARVSGSGFILKDSPKSLVCQGSSSPANKAPVPPSPSILIAPLAAQVNVPFSSTLVAFTDPEGQPLTYALSGLPDGLSINTTSRVISGTPTVAGTFVLAYSASDGVLTNSVSFPLTVNPASTTTVTGNFEGFLDKVECGTIRGWVWDRNKPNTPLTVEFYHTLTKEVFGSTVANIYREDLKTAGKGNGAHAYSFTVPDGLKDGVQRPIMARVLGSTYDLKGGPKVLTCFAPAPARLSAETAEGLQVTVLGNPVSDQLQVEIRGAEGQPLQLKLTDASGRLVSQRQIDGAVALEQQTIFVGQQPAGLLLLRVNSGIKTMSLKILKQ</sequence>
<organism evidence="4 5">
    <name type="scientific">Larkinella rosea</name>
    <dbReference type="NCBI Taxonomy" id="2025312"/>
    <lineage>
        <taxon>Bacteria</taxon>
        <taxon>Pseudomonadati</taxon>
        <taxon>Bacteroidota</taxon>
        <taxon>Cytophagia</taxon>
        <taxon>Cytophagales</taxon>
        <taxon>Spirosomataceae</taxon>
        <taxon>Larkinella</taxon>
    </lineage>
</organism>
<comment type="caution">
    <text evidence="4">The sequence shown here is derived from an EMBL/GenBank/DDBJ whole genome shotgun (WGS) entry which is preliminary data.</text>
</comment>
<name>A0A3P1BFU8_9BACT</name>
<dbReference type="Gene3D" id="2.160.20.10">
    <property type="entry name" value="Single-stranded right-handed beta-helix, Pectin lyase-like"/>
    <property type="match status" value="1"/>
</dbReference>
<feature type="chain" id="PRO_5018262175" description="Ig-like domain-containing protein" evidence="2">
    <location>
        <begin position="35"/>
        <end position="1088"/>
    </location>
</feature>
<dbReference type="OrthoDB" id="1491394at2"/>